<name>A0A830FCY6_9EURY</name>
<dbReference type="Proteomes" id="UP000628840">
    <property type="component" value="Unassembled WGS sequence"/>
</dbReference>
<feature type="region of interest" description="Disordered" evidence="1">
    <location>
        <begin position="1"/>
        <end position="33"/>
    </location>
</feature>
<dbReference type="SUPFAM" id="SSF46785">
    <property type="entry name" value="Winged helix' DNA-binding domain"/>
    <property type="match status" value="1"/>
</dbReference>
<dbReference type="Pfam" id="PF12840">
    <property type="entry name" value="HTH_20"/>
    <property type="match status" value="1"/>
</dbReference>
<proteinExistence type="predicted"/>
<reference evidence="2 3" key="1">
    <citation type="journal article" date="2019" name="Int. J. Syst. Evol. Microbiol.">
        <title>The Global Catalogue of Microorganisms (GCM) 10K type strain sequencing project: providing services to taxonomists for standard genome sequencing and annotation.</title>
        <authorList>
            <consortium name="The Broad Institute Genomics Platform"/>
            <consortium name="The Broad Institute Genome Sequencing Center for Infectious Disease"/>
            <person name="Wu L."/>
            <person name="Ma J."/>
        </authorList>
    </citation>
    <scope>NUCLEOTIDE SEQUENCE [LARGE SCALE GENOMIC DNA]</scope>
    <source>
        <strain evidence="2 3">JCM 19585</strain>
    </source>
</reference>
<dbReference type="InterPro" id="IPR036388">
    <property type="entry name" value="WH-like_DNA-bd_sf"/>
</dbReference>
<keyword evidence="3" id="KW-1185">Reference proteome</keyword>
<evidence type="ECO:0000256" key="1">
    <source>
        <dbReference type="SAM" id="MobiDB-lite"/>
    </source>
</evidence>
<sequence>MDGAYARRDPERTRAEERAPPESRDGGVEPSPREVTAALDDADCRAMLAALEEAKTARELREECDVPSSTAYRKLDRLSDAGLVTERVTLDDGYQQVTRYVRAFDAVRLSADADGFSVDIEVREQAVTDRPVGPHSPTDP</sequence>
<gene>
    <name evidence="2" type="ORF">GCM10009037_27310</name>
</gene>
<dbReference type="InterPro" id="IPR011991">
    <property type="entry name" value="ArsR-like_HTH"/>
</dbReference>
<dbReference type="AlphaFoldDB" id="A0A830FCY6"/>
<evidence type="ECO:0000313" key="3">
    <source>
        <dbReference type="Proteomes" id="UP000628840"/>
    </source>
</evidence>
<dbReference type="OrthoDB" id="10985at2157"/>
<dbReference type="EMBL" id="BMPF01000005">
    <property type="protein sequence ID" value="GGL42313.1"/>
    <property type="molecule type" value="Genomic_DNA"/>
</dbReference>
<dbReference type="RefSeq" id="WP_188884305.1">
    <property type="nucleotide sequence ID" value="NZ_BMPF01000005.1"/>
</dbReference>
<dbReference type="InterPro" id="IPR036390">
    <property type="entry name" value="WH_DNA-bd_sf"/>
</dbReference>
<accession>A0A830FCY6</accession>
<organism evidence="2 3">
    <name type="scientific">Halarchaeum grantii</name>
    <dbReference type="NCBI Taxonomy" id="1193105"/>
    <lineage>
        <taxon>Archaea</taxon>
        <taxon>Methanobacteriati</taxon>
        <taxon>Methanobacteriota</taxon>
        <taxon>Stenosarchaea group</taxon>
        <taxon>Halobacteria</taxon>
        <taxon>Halobacteriales</taxon>
        <taxon>Halobacteriaceae</taxon>
    </lineage>
</organism>
<evidence type="ECO:0000313" key="2">
    <source>
        <dbReference type="EMBL" id="GGL42313.1"/>
    </source>
</evidence>
<protein>
    <submittedName>
        <fullName evidence="2">Transcriptional regulator</fullName>
    </submittedName>
</protein>
<dbReference type="Gene3D" id="1.10.10.10">
    <property type="entry name" value="Winged helix-like DNA-binding domain superfamily/Winged helix DNA-binding domain"/>
    <property type="match status" value="1"/>
</dbReference>
<feature type="compositionally biased region" description="Basic and acidic residues" evidence="1">
    <location>
        <begin position="1"/>
        <end position="27"/>
    </location>
</feature>
<comment type="caution">
    <text evidence="2">The sequence shown here is derived from an EMBL/GenBank/DDBJ whole genome shotgun (WGS) entry which is preliminary data.</text>
</comment>
<dbReference type="CDD" id="cd00090">
    <property type="entry name" value="HTH_ARSR"/>
    <property type="match status" value="1"/>
</dbReference>